<dbReference type="FunFam" id="3.40.50.300:FF:000421">
    <property type="entry name" value="Branched-chain amino acid ABC transporter ATP-binding protein"/>
    <property type="match status" value="1"/>
</dbReference>
<dbReference type="PANTHER" id="PTHR45772">
    <property type="entry name" value="CONSERVED COMPONENT OF ABC TRANSPORTER FOR NATURAL AMINO ACIDS-RELATED"/>
    <property type="match status" value="1"/>
</dbReference>
<dbReference type="GO" id="GO:0005524">
    <property type="term" value="F:ATP binding"/>
    <property type="evidence" value="ECO:0007669"/>
    <property type="project" value="UniProtKB-KW"/>
</dbReference>
<evidence type="ECO:0000259" key="4">
    <source>
        <dbReference type="PROSITE" id="PS50893"/>
    </source>
</evidence>
<dbReference type="SMART" id="SM00382">
    <property type="entry name" value="AAA"/>
    <property type="match status" value="1"/>
</dbReference>
<dbReference type="Pfam" id="PF00005">
    <property type="entry name" value="ABC_tran"/>
    <property type="match status" value="1"/>
</dbReference>
<dbReference type="AlphaFoldDB" id="A0A3G1KQ69"/>
<keyword evidence="3" id="KW-0067">ATP-binding</keyword>
<dbReference type="InterPro" id="IPR027417">
    <property type="entry name" value="P-loop_NTPase"/>
</dbReference>
<sequence>MSLLEVRNLTKRFGGLTAVHDISFDIEQGKIVSLIGPNGAGKTTTFSMLTGLVKPSSGGIHFQGKNMVGLPMHVVSSQGIVTTFQKTKVFTTLTVEEATLIGTYNWVNTRLPDILLHNKKFCLEEQKARERVKEILQYTNLYEKRKLKCTGLSYGEQRILEIAVAMAANPVLLLLDEPAAGLNHTESQDLMNMIYGLRDSGITILLIEHDMSLVMKISQHVVVLNFGEKIAEGTPAEITNNEKVIEAYLGAGVEEE</sequence>
<dbReference type="PANTHER" id="PTHR45772:SF7">
    <property type="entry name" value="AMINO ACID ABC TRANSPORTER ATP-BINDING PROTEIN"/>
    <property type="match status" value="1"/>
</dbReference>
<dbReference type="InterPro" id="IPR051120">
    <property type="entry name" value="ABC_AA/LPS_Transport"/>
</dbReference>
<keyword evidence="1" id="KW-0813">Transport</keyword>
<dbReference type="GO" id="GO:0015192">
    <property type="term" value="F:L-phenylalanine transmembrane transporter activity"/>
    <property type="evidence" value="ECO:0007669"/>
    <property type="project" value="TreeGrafter"/>
</dbReference>
<dbReference type="GO" id="GO:0005304">
    <property type="term" value="F:L-valine transmembrane transporter activity"/>
    <property type="evidence" value="ECO:0007669"/>
    <property type="project" value="TreeGrafter"/>
</dbReference>
<dbReference type="GO" id="GO:0005886">
    <property type="term" value="C:plasma membrane"/>
    <property type="evidence" value="ECO:0007669"/>
    <property type="project" value="TreeGrafter"/>
</dbReference>
<name>A0A3G1KQ69_FORW1</name>
<dbReference type="Proteomes" id="UP000323521">
    <property type="component" value="Chromosome"/>
</dbReference>
<dbReference type="GO" id="GO:0015808">
    <property type="term" value="P:L-alanine transport"/>
    <property type="evidence" value="ECO:0007669"/>
    <property type="project" value="TreeGrafter"/>
</dbReference>
<evidence type="ECO:0000313" key="6">
    <source>
        <dbReference type="Proteomes" id="UP000323521"/>
    </source>
</evidence>
<dbReference type="OrthoDB" id="9779136at2"/>
<reference evidence="5 6" key="1">
    <citation type="submission" date="2016-10" db="EMBL/GenBank/DDBJ databases">
        <title>Complete Genome Sequence of Peptococcaceae strain DCMF.</title>
        <authorList>
            <person name="Edwards R.J."/>
            <person name="Holland S.I."/>
            <person name="Deshpande N.P."/>
            <person name="Wong Y.K."/>
            <person name="Ertan H."/>
            <person name="Manefield M."/>
            <person name="Russell T.L."/>
            <person name="Lee M.J."/>
        </authorList>
    </citation>
    <scope>NUCLEOTIDE SEQUENCE [LARGE SCALE GENOMIC DNA]</scope>
    <source>
        <strain evidence="5 6">DCMF</strain>
    </source>
</reference>
<dbReference type="CDD" id="cd03219">
    <property type="entry name" value="ABC_Mj1267_LivG_branched"/>
    <property type="match status" value="1"/>
</dbReference>
<dbReference type="PROSITE" id="PS50893">
    <property type="entry name" value="ABC_TRANSPORTER_2"/>
    <property type="match status" value="1"/>
</dbReference>
<dbReference type="InterPro" id="IPR003439">
    <property type="entry name" value="ABC_transporter-like_ATP-bd"/>
</dbReference>
<dbReference type="GO" id="GO:1903806">
    <property type="term" value="P:L-isoleucine import across plasma membrane"/>
    <property type="evidence" value="ECO:0007669"/>
    <property type="project" value="TreeGrafter"/>
</dbReference>
<gene>
    <name evidence="5" type="ORF">DCMF_07215</name>
</gene>
<dbReference type="Pfam" id="PF12399">
    <property type="entry name" value="BCA_ABC_TP_C"/>
    <property type="match status" value="1"/>
</dbReference>
<dbReference type="Gene3D" id="3.40.50.300">
    <property type="entry name" value="P-loop containing nucleotide triphosphate hydrolases"/>
    <property type="match status" value="1"/>
</dbReference>
<dbReference type="InterPro" id="IPR032823">
    <property type="entry name" value="BCA_ABC_TP_C"/>
</dbReference>
<dbReference type="GO" id="GO:0015188">
    <property type="term" value="F:L-isoleucine transmembrane transporter activity"/>
    <property type="evidence" value="ECO:0007669"/>
    <property type="project" value="TreeGrafter"/>
</dbReference>
<dbReference type="KEGG" id="fwa:DCMF_07215"/>
<feature type="domain" description="ABC transporter" evidence="4">
    <location>
        <begin position="4"/>
        <end position="251"/>
    </location>
</feature>
<dbReference type="EMBL" id="CP017634">
    <property type="protein sequence ID" value="ATW24601.1"/>
    <property type="molecule type" value="Genomic_DNA"/>
</dbReference>
<proteinExistence type="predicted"/>
<evidence type="ECO:0000256" key="3">
    <source>
        <dbReference type="ARBA" id="ARBA00022840"/>
    </source>
</evidence>
<evidence type="ECO:0000313" key="5">
    <source>
        <dbReference type="EMBL" id="ATW24601.1"/>
    </source>
</evidence>
<organism evidence="5 6">
    <name type="scientific">Formimonas warabiya</name>
    <dbReference type="NCBI Taxonomy" id="1761012"/>
    <lineage>
        <taxon>Bacteria</taxon>
        <taxon>Bacillati</taxon>
        <taxon>Bacillota</taxon>
        <taxon>Clostridia</taxon>
        <taxon>Eubacteriales</taxon>
        <taxon>Peptococcaceae</taxon>
        <taxon>Candidatus Formimonas</taxon>
    </lineage>
</organism>
<dbReference type="GO" id="GO:0016887">
    <property type="term" value="F:ATP hydrolysis activity"/>
    <property type="evidence" value="ECO:0007669"/>
    <property type="project" value="InterPro"/>
</dbReference>
<dbReference type="GO" id="GO:1903805">
    <property type="term" value="P:L-valine import across plasma membrane"/>
    <property type="evidence" value="ECO:0007669"/>
    <property type="project" value="TreeGrafter"/>
</dbReference>
<dbReference type="InterPro" id="IPR003593">
    <property type="entry name" value="AAA+_ATPase"/>
</dbReference>
<evidence type="ECO:0000256" key="1">
    <source>
        <dbReference type="ARBA" id="ARBA00022448"/>
    </source>
</evidence>
<keyword evidence="6" id="KW-1185">Reference proteome</keyword>
<evidence type="ECO:0000256" key="2">
    <source>
        <dbReference type="ARBA" id="ARBA00022741"/>
    </source>
</evidence>
<keyword evidence="2" id="KW-0547">Nucleotide-binding</keyword>
<protein>
    <recommendedName>
        <fullName evidence="4">ABC transporter domain-containing protein</fullName>
    </recommendedName>
</protein>
<dbReference type="GO" id="GO:0042941">
    <property type="term" value="P:D-alanine transmembrane transport"/>
    <property type="evidence" value="ECO:0007669"/>
    <property type="project" value="TreeGrafter"/>
</dbReference>
<accession>A0A3G1KQ69</accession>
<dbReference type="RefSeq" id="WP_148133804.1">
    <property type="nucleotide sequence ID" value="NZ_CP017634.1"/>
</dbReference>
<dbReference type="SUPFAM" id="SSF52540">
    <property type="entry name" value="P-loop containing nucleoside triphosphate hydrolases"/>
    <property type="match status" value="1"/>
</dbReference>